<name>A0ABV0R2M6_9TELE</name>
<organism evidence="1 2">
    <name type="scientific">Xenoophorus captivus</name>
    <dbReference type="NCBI Taxonomy" id="1517983"/>
    <lineage>
        <taxon>Eukaryota</taxon>
        <taxon>Metazoa</taxon>
        <taxon>Chordata</taxon>
        <taxon>Craniata</taxon>
        <taxon>Vertebrata</taxon>
        <taxon>Euteleostomi</taxon>
        <taxon>Actinopterygii</taxon>
        <taxon>Neopterygii</taxon>
        <taxon>Teleostei</taxon>
        <taxon>Neoteleostei</taxon>
        <taxon>Acanthomorphata</taxon>
        <taxon>Ovalentaria</taxon>
        <taxon>Atherinomorphae</taxon>
        <taxon>Cyprinodontiformes</taxon>
        <taxon>Goodeidae</taxon>
        <taxon>Xenoophorus</taxon>
    </lineage>
</organism>
<proteinExistence type="predicted"/>
<sequence>MTLPAEVREKLAELELELSEEGLFCLMIISKNNHLSTVFSQQLSVIAKITDSHISSSCSPHVTSCLVATLIALSPGFSTTNILSCPFPNLVSCSLFVSRPRRLHISYISSLIKERNVMFCRLKRQLRLLLLPR</sequence>
<dbReference type="EMBL" id="JAHRIN010033626">
    <property type="protein sequence ID" value="MEQ2202274.1"/>
    <property type="molecule type" value="Genomic_DNA"/>
</dbReference>
<dbReference type="Proteomes" id="UP001434883">
    <property type="component" value="Unassembled WGS sequence"/>
</dbReference>
<evidence type="ECO:0000313" key="2">
    <source>
        <dbReference type="Proteomes" id="UP001434883"/>
    </source>
</evidence>
<gene>
    <name evidence="1" type="ORF">XENOCAPTIV_005847</name>
</gene>
<keyword evidence="2" id="KW-1185">Reference proteome</keyword>
<reference evidence="1 2" key="1">
    <citation type="submission" date="2021-06" db="EMBL/GenBank/DDBJ databases">
        <authorList>
            <person name="Palmer J.M."/>
        </authorList>
    </citation>
    <scope>NUCLEOTIDE SEQUENCE [LARGE SCALE GENOMIC DNA]</scope>
    <source>
        <strain evidence="1 2">XC_2019</strain>
        <tissue evidence="1">Muscle</tissue>
    </source>
</reference>
<accession>A0ABV0R2M6</accession>
<evidence type="ECO:0000313" key="1">
    <source>
        <dbReference type="EMBL" id="MEQ2202274.1"/>
    </source>
</evidence>
<protein>
    <submittedName>
        <fullName evidence="1">Uncharacterized protein</fullName>
    </submittedName>
</protein>
<comment type="caution">
    <text evidence="1">The sequence shown here is derived from an EMBL/GenBank/DDBJ whole genome shotgun (WGS) entry which is preliminary data.</text>
</comment>